<protein>
    <submittedName>
        <fullName evidence="1">Uncharacterized protein</fullName>
    </submittedName>
</protein>
<organism evidence="1 2">
    <name type="scientific">Hydrogenivirga caldilitoris</name>
    <dbReference type="NCBI Taxonomy" id="246264"/>
    <lineage>
        <taxon>Bacteria</taxon>
        <taxon>Pseudomonadati</taxon>
        <taxon>Aquificota</taxon>
        <taxon>Aquificia</taxon>
        <taxon>Aquificales</taxon>
        <taxon>Aquificaceae</taxon>
        <taxon>Hydrogenivirga</taxon>
    </lineage>
</organism>
<dbReference type="Proteomes" id="UP000267841">
    <property type="component" value="Unassembled WGS sequence"/>
</dbReference>
<evidence type="ECO:0000313" key="2">
    <source>
        <dbReference type="Proteomes" id="UP000267841"/>
    </source>
</evidence>
<evidence type="ECO:0000313" key="1">
    <source>
        <dbReference type="EMBL" id="RLJ70357.1"/>
    </source>
</evidence>
<proteinExistence type="predicted"/>
<sequence>MKPINPKKSKVFSFLIGLIYGYRTADMELKVLSLEEFNPRNHEGFDIYFLDKEKDRVSKNEPIDNPTHIVALLEDFEVKRVRLYIYKS</sequence>
<keyword evidence="2" id="KW-1185">Reference proteome</keyword>
<accession>A0A497XN33</accession>
<dbReference type="AlphaFoldDB" id="A0A497XN33"/>
<comment type="caution">
    <text evidence="1">The sequence shown here is derived from an EMBL/GenBank/DDBJ whole genome shotgun (WGS) entry which is preliminary data.</text>
</comment>
<name>A0A497XN33_9AQUI</name>
<gene>
    <name evidence="1" type="ORF">BCF55_0626</name>
</gene>
<dbReference type="RefSeq" id="WP_121009847.1">
    <property type="nucleotide sequence ID" value="NZ_RCCJ01000001.1"/>
</dbReference>
<reference evidence="1 2" key="1">
    <citation type="submission" date="2018-10" db="EMBL/GenBank/DDBJ databases">
        <title>Genomic Encyclopedia of Archaeal and Bacterial Type Strains, Phase II (KMG-II): from individual species to whole genera.</title>
        <authorList>
            <person name="Goeker M."/>
        </authorList>
    </citation>
    <scope>NUCLEOTIDE SEQUENCE [LARGE SCALE GENOMIC DNA]</scope>
    <source>
        <strain evidence="1 2">DSM 16510</strain>
    </source>
</reference>
<dbReference type="OrthoDB" id="14922at2"/>
<dbReference type="EMBL" id="RCCJ01000001">
    <property type="protein sequence ID" value="RLJ70357.1"/>
    <property type="molecule type" value="Genomic_DNA"/>
</dbReference>